<protein>
    <submittedName>
        <fullName evidence="3">Anti-virulence regulator CigR family protein</fullName>
    </submittedName>
</protein>
<feature type="signal peptide" evidence="2">
    <location>
        <begin position="1"/>
        <end position="24"/>
    </location>
</feature>
<sequence length="158" mass="16991">MKLPNRFITGLGILMISASPLLQAAPPDPRGNGPDDNRGAQQQGPRDNDGPGNRGNGRGPGPAHQDNRRGGPPQDFGPVRETFQQHRDVIGRGQPLPPGIHIAKGKPLPPGYGKRLDSRSLQYLPHYDGYEWRRLGTDVVLIAVGSGIVYAILDGVLN</sequence>
<organism evidence="3">
    <name type="scientific">Pseudomonas syringae CC1417</name>
    <dbReference type="NCBI Taxonomy" id="1357272"/>
    <lineage>
        <taxon>Bacteria</taxon>
        <taxon>Pseudomonadati</taxon>
        <taxon>Pseudomonadota</taxon>
        <taxon>Gammaproteobacteria</taxon>
        <taxon>Pseudomonadales</taxon>
        <taxon>Pseudomonadaceae</taxon>
        <taxon>Pseudomonas</taxon>
        <taxon>Pseudomonas syringae</taxon>
    </lineage>
</organism>
<dbReference type="EMBL" id="CP159362">
    <property type="protein sequence ID" value="XCN69640.1"/>
    <property type="molecule type" value="Genomic_DNA"/>
</dbReference>
<evidence type="ECO:0000256" key="2">
    <source>
        <dbReference type="SAM" id="SignalP"/>
    </source>
</evidence>
<dbReference type="NCBIfam" id="NF040487">
    <property type="entry name" value="T3SS_CigR_fam"/>
    <property type="match status" value="1"/>
</dbReference>
<dbReference type="RefSeq" id="WP_024695460.1">
    <property type="nucleotide sequence ID" value="NZ_CP159362.1"/>
</dbReference>
<gene>
    <name evidence="3" type="ORF">N011_10280</name>
</gene>
<dbReference type="Gene3D" id="3.10.450.160">
    <property type="entry name" value="inner membrane protein cigr"/>
    <property type="match status" value="1"/>
</dbReference>
<evidence type="ECO:0000256" key="1">
    <source>
        <dbReference type="SAM" id="MobiDB-lite"/>
    </source>
</evidence>
<dbReference type="Pfam" id="PF11776">
    <property type="entry name" value="RcnB"/>
    <property type="match status" value="1"/>
</dbReference>
<feature type="chain" id="PRO_5043313925" evidence="2">
    <location>
        <begin position="25"/>
        <end position="158"/>
    </location>
</feature>
<proteinExistence type="predicted"/>
<keyword evidence="2" id="KW-0732">Signal</keyword>
<reference evidence="3" key="2">
    <citation type="submission" date="2024-07" db="EMBL/GenBank/DDBJ databases">
        <title>A complete genome sequence for Pseudomonas syringae CC1417.</title>
        <authorList>
            <person name="Baltrus D.A."/>
        </authorList>
    </citation>
    <scope>NUCLEOTIDE SEQUENCE</scope>
    <source>
        <strain evidence="3">CC1417</strain>
    </source>
</reference>
<accession>A0AAU8LM12</accession>
<evidence type="ECO:0000313" key="3">
    <source>
        <dbReference type="EMBL" id="XCN69640.1"/>
    </source>
</evidence>
<feature type="region of interest" description="Disordered" evidence="1">
    <location>
        <begin position="22"/>
        <end position="109"/>
    </location>
</feature>
<reference evidence="3" key="1">
    <citation type="journal article" date="2014" name="Genome Announc.">
        <title>Draft Genome Sequences of a Phylogenetically Diverse Suite of Pseudomonas syringae Strains from Multiple Source Populations.</title>
        <authorList>
            <person name="Baltrus D.A."/>
            <person name="Yourstone S."/>
            <person name="Lind A."/>
            <person name="Guilbaud C."/>
            <person name="Sands D.C."/>
            <person name="Jones C.D."/>
            <person name="Morris C.E."/>
            <person name="Dangl J.L."/>
        </authorList>
    </citation>
    <scope>NUCLEOTIDE SEQUENCE</scope>
    <source>
        <strain evidence="3">CC1417</strain>
    </source>
</reference>
<dbReference type="InterPro" id="IPR024572">
    <property type="entry name" value="RcnB"/>
</dbReference>
<dbReference type="AlphaFoldDB" id="A0AAU8LM12"/>
<name>A0AAU8LM12_PSESX</name>